<dbReference type="InterPro" id="IPR032710">
    <property type="entry name" value="NTF2-like_dom_sf"/>
</dbReference>
<dbReference type="RefSeq" id="WP_133774876.1">
    <property type="nucleotide sequence ID" value="NZ_SNZR01000018.1"/>
</dbReference>
<dbReference type="Pfam" id="PF12680">
    <property type="entry name" value="SnoaL_2"/>
    <property type="match status" value="1"/>
</dbReference>
<accession>A0A4R7BJ96</accession>
<sequence>MTSHTGDDDRILQANLKRVFGERDASLRAAAIRDLYSPDAVLYEPDSIKTGHDAIGQAVEDLLASLPTAFVFSPIGPAVGHHGLARLRWRAGPPDGPAAVTGTDVARIEAGRIATLHVFIDPPGA</sequence>
<dbReference type="Gene3D" id="3.10.450.50">
    <property type="match status" value="1"/>
</dbReference>
<comment type="caution">
    <text evidence="2">The sequence shown here is derived from an EMBL/GenBank/DDBJ whole genome shotgun (WGS) entry which is preliminary data.</text>
</comment>
<dbReference type="AlphaFoldDB" id="A0A4R7BJ96"/>
<evidence type="ECO:0000313" key="3">
    <source>
        <dbReference type="Proteomes" id="UP000295122"/>
    </source>
</evidence>
<name>A0A4R7BJ96_9HYPH</name>
<dbReference type="Proteomes" id="UP000295122">
    <property type="component" value="Unassembled WGS sequence"/>
</dbReference>
<dbReference type="EMBL" id="SNZR01000018">
    <property type="protein sequence ID" value="TDR85231.1"/>
    <property type="molecule type" value="Genomic_DNA"/>
</dbReference>
<feature type="domain" description="SnoaL-like" evidence="1">
    <location>
        <begin position="29"/>
        <end position="114"/>
    </location>
</feature>
<dbReference type="OrthoDB" id="7064268at2"/>
<dbReference type="InterPro" id="IPR037401">
    <property type="entry name" value="SnoaL-like"/>
</dbReference>
<dbReference type="SUPFAM" id="SSF54427">
    <property type="entry name" value="NTF2-like"/>
    <property type="match status" value="1"/>
</dbReference>
<evidence type="ECO:0000313" key="2">
    <source>
        <dbReference type="EMBL" id="TDR85231.1"/>
    </source>
</evidence>
<organism evidence="2 3">
    <name type="scientific">Enterovirga rhinocerotis</name>
    <dbReference type="NCBI Taxonomy" id="1339210"/>
    <lineage>
        <taxon>Bacteria</taxon>
        <taxon>Pseudomonadati</taxon>
        <taxon>Pseudomonadota</taxon>
        <taxon>Alphaproteobacteria</taxon>
        <taxon>Hyphomicrobiales</taxon>
        <taxon>Methylobacteriaceae</taxon>
        <taxon>Enterovirga</taxon>
    </lineage>
</organism>
<gene>
    <name evidence="2" type="ORF">EV668_4777</name>
</gene>
<proteinExistence type="predicted"/>
<protein>
    <submittedName>
        <fullName evidence="2">SnoaL-like protein</fullName>
    </submittedName>
</protein>
<keyword evidence="3" id="KW-1185">Reference proteome</keyword>
<evidence type="ECO:0000259" key="1">
    <source>
        <dbReference type="Pfam" id="PF12680"/>
    </source>
</evidence>
<reference evidence="2 3" key="1">
    <citation type="submission" date="2019-03" db="EMBL/GenBank/DDBJ databases">
        <title>Genomic Encyclopedia of Type Strains, Phase IV (KMG-IV): sequencing the most valuable type-strain genomes for metagenomic binning, comparative biology and taxonomic classification.</title>
        <authorList>
            <person name="Goeker M."/>
        </authorList>
    </citation>
    <scope>NUCLEOTIDE SEQUENCE [LARGE SCALE GENOMIC DNA]</scope>
    <source>
        <strain evidence="2 3">DSM 25903</strain>
    </source>
</reference>